<name>A0A974C901_XENLA</name>
<protein>
    <submittedName>
        <fullName evidence="1">Uncharacterized protein</fullName>
    </submittedName>
</protein>
<accession>A0A974C901</accession>
<evidence type="ECO:0000313" key="1">
    <source>
        <dbReference type="EMBL" id="OCT68301.1"/>
    </source>
</evidence>
<proteinExistence type="predicted"/>
<dbReference type="Proteomes" id="UP000694892">
    <property type="component" value="Chromosome 8L"/>
</dbReference>
<gene>
    <name evidence="1" type="ORF">XELAEV_18039600mg</name>
</gene>
<sequence length="75" mass="8642">MKVLTCVKLEGHVHIVLQKANTHCSIVKYKSQLQYGLLDGQTKQYKQRTRINGSAQMQLNPSLWDYKKTINQHSA</sequence>
<reference evidence="2" key="1">
    <citation type="journal article" date="2016" name="Nature">
        <title>Genome evolution in the allotetraploid frog Xenopus laevis.</title>
        <authorList>
            <person name="Session A.M."/>
            <person name="Uno Y."/>
            <person name="Kwon T."/>
            <person name="Chapman J.A."/>
            <person name="Toyoda A."/>
            <person name="Takahashi S."/>
            <person name="Fukui A."/>
            <person name="Hikosaka A."/>
            <person name="Suzuki A."/>
            <person name="Kondo M."/>
            <person name="van Heeringen S.J."/>
            <person name="Quigley I."/>
            <person name="Heinz S."/>
            <person name="Ogino H."/>
            <person name="Ochi H."/>
            <person name="Hellsten U."/>
            <person name="Lyons J.B."/>
            <person name="Simakov O."/>
            <person name="Putnam N."/>
            <person name="Stites J."/>
            <person name="Kuroki Y."/>
            <person name="Tanaka T."/>
            <person name="Michiue T."/>
            <person name="Watanabe M."/>
            <person name="Bogdanovic O."/>
            <person name="Lister R."/>
            <person name="Georgiou G."/>
            <person name="Paranjpe S.S."/>
            <person name="van Kruijsbergen I."/>
            <person name="Shu S."/>
            <person name="Carlson J."/>
            <person name="Kinoshita T."/>
            <person name="Ohta Y."/>
            <person name="Mawaribuchi S."/>
            <person name="Jenkins J."/>
            <person name="Grimwood J."/>
            <person name="Schmutz J."/>
            <person name="Mitros T."/>
            <person name="Mozaffari S.V."/>
            <person name="Suzuki Y."/>
            <person name="Haramoto Y."/>
            <person name="Yamamoto T.S."/>
            <person name="Takagi C."/>
            <person name="Heald R."/>
            <person name="Miller K."/>
            <person name="Haudenschild C."/>
            <person name="Kitzman J."/>
            <person name="Nakayama T."/>
            <person name="Izutsu Y."/>
            <person name="Robert J."/>
            <person name="Fortriede J."/>
            <person name="Burns K."/>
            <person name="Lotay V."/>
            <person name="Karimi K."/>
            <person name="Yasuoka Y."/>
            <person name="Dichmann D.S."/>
            <person name="Flajnik M.F."/>
            <person name="Houston D.W."/>
            <person name="Shendure J."/>
            <person name="DuPasquier L."/>
            <person name="Vize P.D."/>
            <person name="Zorn A.M."/>
            <person name="Ito M."/>
            <person name="Marcotte E.M."/>
            <person name="Wallingford J.B."/>
            <person name="Ito Y."/>
            <person name="Asashima M."/>
            <person name="Ueno N."/>
            <person name="Matsuda Y."/>
            <person name="Veenstra G.J."/>
            <person name="Fujiyama A."/>
            <person name="Harland R.M."/>
            <person name="Taira M."/>
            <person name="Rokhsar D.S."/>
        </authorList>
    </citation>
    <scope>NUCLEOTIDE SEQUENCE [LARGE SCALE GENOMIC DNA]</scope>
    <source>
        <strain evidence="2">J</strain>
    </source>
</reference>
<evidence type="ECO:0000313" key="2">
    <source>
        <dbReference type="Proteomes" id="UP000694892"/>
    </source>
</evidence>
<dbReference type="AlphaFoldDB" id="A0A974C901"/>
<organism evidence="1 2">
    <name type="scientific">Xenopus laevis</name>
    <name type="common">African clawed frog</name>
    <dbReference type="NCBI Taxonomy" id="8355"/>
    <lineage>
        <taxon>Eukaryota</taxon>
        <taxon>Metazoa</taxon>
        <taxon>Chordata</taxon>
        <taxon>Craniata</taxon>
        <taxon>Vertebrata</taxon>
        <taxon>Euteleostomi</taxon>
        <taxon>Amphibia</taxon>
        <taxon>Batrachia</taxon>
        <taxon>Anura</taxon>
        <taxon>Pipoidea</taxon>
        <taxon>Pipidae</taxon>
        <taxon>Xenopodinae</taxon>
        <taxon>Xenopus</taxon>
        <taxon>Xenopus</taxon>
    </lineage>
</organism>
<dbReference type="EMBL" id="CM004480">
    <property type="protein sequence ID" value="OCT68301.1"/>
    <property type="molecule type" value="Genomic_DNA"/>
</dbReference>